<sequence length="54" mass="6011">RLAVQNVAAQQHKTNEEAASLEGVHHLKRIHSDALLPVWHLNKSSSTSSSEYFS</sequence>
<dbReference type="EMBL" id="UYRR01023072">
    <property type="protein sequence ID" value="VDK32167.1"/>
    <property type="molecule type" value="Genomic_DNA"/>
</dbReference>
<reference evidence="3" key="1">
    <citation type="submission" date="2017-02" db="UniProtKB">
        <authorList>
            <consortium name="WormBaseParasite"/>
        </authorList>
    </citation>
    <scope>IDENTIFICATION</scope>
</reference>
<evidence type="ECO:0000313" key="1">
    <source>
        <dbReference type="EMBL" id="VDK32167.1"/>
    </source>
</evidence>
<keyword evidence="2" id="KW-1185">Reference proteome</keyword>
<protein>
    <submittedName>
        <fullName evidence="3">Ovule protein</fullName>
    </submittedName>
</protein>
<dbReference type="WBParaSite" id="ASIM_0000872101-mRNA-1">
    <property type="protein sequence ID" value="ASIM_0000872101-mRNA-1"/>
    <property type="gene ID" value="ASIM_0000872101"/>
</dbReference>
<name>A0A0M3JM39_ANISI</name>
<gene>
    <name evidence="1" type="ORF">ASIM_LOCUS8468</name>
</gene>
<evidence type="ECO:0000313" key="3">
    <source>
        <dbReference type="WBParaSite" id="ASIM_0000872101-mRNA-1"/>
    </source>
</evidence>
<dbReference type="Proteomes" id="UP000267096">
    <property type="component" value="Unassembled WGS sequence"/>
</dbReference>
<evidence type="ECO:0000313" key="2">
    <source>
        <dbReference type="Proteomes" id="UP000267096"/>
    </source>
</evidence>
<accession>A0A0M3JM39</accession>
<proteinExistence type="predicted"/>
<organism evidence="3">
    <name type="scientific">Anisakis simplex</name>
    <name type="common">Herring worm</name>
    <dbReference type="NCBI Taxonomy" id="6269"/>
    <lineage>
        <taxon>Eukaryota</taxon>
        <taxon>Metazoa</taxon>
        <taxon>Ecdysozoa</taxon>
        <taxon>Nematoda</taxon>
        <taxon>Chromadorea</taxon>
        <taxon>Rhabditida</taxon>
        <taxon>Spirurina</taxon>
        <taxon>Ascaridomorpha</taxon>
        <taxon>Ascaridoidea</taxon>
        <taxon>Anisakidae</taxon>
        <taxon>Anisakis</taxon>
        <taxon>Anisakis simplex complex</taxon>
    </lineage>
</organism>
<reference evidence="1 2" key="2">
    <citation type="submission" date="2018-11" db="EMBL/GenBank/DDBJ databases">
        <authorList>
            <consortium name="Pathogen Informatics"/>
        </authorList>
    </citation>
    <scope>NUCLEOTIDE SEQUENCE [LARGE SCALE GENOMIC DNA]</scope>
</reference>
<dbReference type="AlphaFoldDB" id="A0A0M3JM39"/>